<dbReference type="CDD" id="cd00085">
    <property type="entry name" value="HNHc"/>
    <property type="match status" value="1"/>
</dbReference>
<sequence length="129" mass="14609">MWSGKRLVPDTLDIDHCLPWSAWPCGDLWNLMPAHRQVNQHSKRERLPSAEALQQAGPAIANWWAAAYLRPENEVLPVRFASEARASLPGLLVAEAINGHEVQVAMALQRMRLRQNQGVPEWVWPTRSS</sequence>
<gene>
    <name evidence="2" type="ORF">JMJ56_30535</name>
</gene>
<reference evidence="2 3" key="1">
    <citation type="submission" date="2021-01" db="EMBL/GenBank/DDBJ databases">
        <title>Belnapia mucosa sp. nov. and Belnapia arida sp. nov., isolated from the Tabernas Desert (Almeria, Spain).</title>
        <authorList>
            <person name="Molina-Menor E."/>
            <person name="Vidal-Verdu A."/>
            <person name="Calonge A."/>
            <person name="Satari L."/>
            <person name="Pereto J."/>
            <person name="Porcar M."/>
        </authorList>
    </citation>
    <scope>NUCLEOTIDE SEQUENCE [LARGE SCALE GENOMIC DNA]</scope>
    <source>
        <strain evidence="2 3">T18</strain>
    </source>
</reference>
<organism evidence="2 3">
    <name type="scientific">Belnapia arida</name>
    <dbReference type="NCBI Taxonomy" id="2804533"/>
    <lineage>
        <taxon>Bacteria</taxon>
        <taxon>Pseudomonadati</taxon>
        <taxon>Pseudomonadota</taxon>
        <taxon>Alphaproteobacteria</taxon>
        <taxon>Acetobacterales</taxon>
        <taxon>Roseomonadaceae</taxon>
        <taxon>Belnapia</taxon>
    </lineage>
</organism>
<comment type="caution">
    <text evidence="2">The sequence shown here is derived from an EMBL/GenBank/DDBJ whole genome shotgun (WGS) entry which is preliminary data.</text>
</comment>
<protein>
    <recommendedName>
        <fullName evidence="1">HNH nuclease domain-containing protein</fullName>
    </recommendedName>
</protein>
<dbReference type="Proteomes" id="UP000660885">
    <property type="component" value="Unassembled WGS sequence"/>
</dbReference>
<dbReference type="InterPro" id="IPR003615">
    <property type="entry name" value="HNH_nuc"/>
</dbReference>
<accession>A0ABS1UED4</accession>
<name>A0ABS1UED4_9PROT</name>
<evidence type="ECO:0000259" key="1">
    <source>
        <dbReference type="Pfam" id="PF13395"/>
    </source>
</evidence>
<keyword evidence="3" id="KW-1185">Reference proteome</keyword>
<proteinExistence type="predicted"/>
<dbReference type="Pfam" id="PF13395">
    <property type="entry name" value="HNH_4"/>
    <property type="match status" value="1"/>
</dbReference>
<dbReference type="EMBL" id="JAETWB010000059">
    <property type="protein sequence ID" value="MBL6082314.1"/>
    <property type="molecule type" value="Genomic_DNA"/>
</dbReference>
<evidence type="ECO:0000313" key="2">
    <source>
        <dbReference type="EMBL" id="MBL6082314.1"/>
    </source>
</evidence>
<evidence type="ECO:0000313" key="3">
    <source>
        <dbReference type="Proteomes" id="UP000660885"/>
    </source>
</evidence>
<feature type="domain" description="HNH nuclease" evidence="1">
    <location>
        <begin position="3"/>
        <end position="48"/>
    </location>
</feature>
<dbReference type="RefSeq" id="WP_202835525.1">
    <property type="nucleotide sequence ID" value="NZ_JAETWB010000059.1"/>
</dbReference>